<proteinExistence type="predicted"/>
<accession>A0AAP0R0K0</accession>
<protein>
    <submittedName>
        <fullName evidence="2">Uncharacterized protein</fullName>
    </submittedName>
</protein>
<evidence type="ECO:0000256" key="1">
    <source>
        <dbReference type="SAM" id="MobiDB-lite"/>
    </source>
</evidence>
<evidence type="ECO:0000313" key="3">
    <source>
        <dbReference type="Proteomes" id="UP001428341"/>
    </source>
</evidence>
<evidence type="ECO:0000313" key="2">
    <source>
        <dbReference type="EMBL" id="KAK9229724.1"/>
    </source>
</evidence>
<sequence length="358" mass="39257">MSVCAKCWMSIRWQRTLFSSVPSPSKTNQQKCPKPNPHNSPPNSSQNFTNMAANALTRQLSSTSTLWPPLKKPTFSKPRFAKPTPVSAFAMASFTTTQVAPAAIVGGGRVGTALKEMGKGQDLLVKRGELVPLDFEGPIFVCTRNDDLEAVLEATPRSRWNDLVFFQNGMIEPWLESKGLKDANQVLAYFAVSKLGERPIDGKTDTNPEGLTAAYGKWASVVAERLSVGGLSCKVLDKEAFQKQMLEKLIWISAFMLVGARHTGATVGVVEKEYRSEVSALIAELALAAAAEKGITFDPAMEDRLCAYSRAVAHFPTAVKEFKWRNGWFYSLSEKASAEGKPDPCPLHTAWLKEIKVV</sequence>
<keyword evidence="3" id="KW-1185">Reference proteome</keyword>
<reference evidence="2 3" key="1">
    <citation type="submission" date="2024-05" db="EMBL/GenBank/DDBJ databases">
        <title>Haplotype-resolved chromosome-level genome assembly of Huyou (Citrus changshanensis).</title>
        <authorList>
            <person name="Miao C."/>
            <person name="Chen W."/>
            <person name="Wu Y."/>
            <person name="Wang L."/>
            <person name="Zhao S."/>
            <person name="Grierson D."/>
            <person name="Xu C."/>
            <person name="Chen K."/>
        </authorList>
    </citation>
    <scope>NUCLEOTIDE SEQUENCE [LARGE SCALE GENOMIC DNA]</scope>
    <source>
        <strain evidence="2">01-14</strain>
        <tissue evidence="2">Leaf</tissue>
    </source>
</reference>
<dbReference type="AlphaFoldDB" id="A0AAP0R0K0"/>
<dbReference type="PANTHER" id="PTHR34044:SF1">
    <property type="entry name" value="NUCLEAR PROTEIN"/>
    <property type="match status" value="1"/>
</dbReference>
<gene>
    <name evidence="2" type="ORF">WN944_022689</name>
</gene>
<dbReference type="PANTHER" id="PTHR34044">
    <property type="entry name" value="NUCLEAR PROTEIN"/>
    <property type="match status" value="1"/>
</dbReference>
<dbReference type="EMBL" id="JBCGBO010000001">
    <property type="protein sequence ID" value="KAK9229724.1"/>
    <property type="molecule type" value="Genomic_DNA"/>
</dbReference>
<organism evidence="2 3">
    <name type="scientific">Citrus x changshan-huyou</name>
    <dbReference type="NCBI Taxonomy" id="2935761"/>
    <lineage>
        <taxon>Eukaryota</taxon>
        <taxon>Viridiplantae</taxon>
        <taxon>Streptophyta</taxon>
        <taxon>Embryophyta</taxon>
        <taxon>Tracheophyta</taxon>
        <taxon>Spermatophyta</taxon>
        <taxon>Magnoliopsida</taxon>
        <taxon>eudicotyledons</taxon>
        <taxon>Gunneridae</taxon>
        <taxon>Pentapetalae</taxon>
        <taxon>rosids</taxon>
        <taxon>malvids</taxon>
        <taxon>Sapindales</taxon>
        <taxon>Rutaceae</taxon>
        <taxon>Aurantioideae</taxon>
        <taxon>Citrus</taxon>
    </lineage>
</organism>
<name>A0AAP0R0K0_9ROSI</name>
<feature type="region of interest" description="Disordered" evidence="1">
    <location>
        <begin position="19"/>
        <end position="48"/>
    </location>
</feature>
<feature type="compositionally biased region" description="Polar residues" evidence="1">
    <location>
        <begin position="19"/>
        <end position="31"/>
    </location>
</feature>
<comment type="caution">
    <text evidence="2">The sequence shown here is derived from an EMBL/GenBank/DDBJ whole genome shotgun (WGS) entry which is preliminary data.</text>
</comment>
<dbReference type="Proteomes" id="UP001428341">
    <property type="component" value="Unassembled WGS sequence"/>
</dbReference>